<dbReference type="HOGENOM" id="CLU_001719_0_0_3"/>
<name>A8ZL36_ACAM1</name>
<protein>
    <submittedName>
        <fullName evidence="4">Uncharacterized protein</fullName>
    </submittedName>
</protein>
<dbReference type="Pfam" id="PF08751">
    <property type="entry name" value="TrwC"/>
    <property type="match status" value="1"/>
</dbReference>
<dbReference type="InterPro" id="IPR027417">
    <property type="entry name" value="P-loop_NTPase"/>
</dbReference>
<dbReference type="SUPFAM" id="SSF55464">
    <property type="entry name" value="Origin of replication-binding domain, RBD-like"/>
    <property type="match status" value="1"/>
</dbReference>
<evidence type="ECO:0000259" key="3">
    <source>
        <dbReference type="Pfam" id="PF12965"/>
    </source>
</evidence>
<keyword evidence="5" id="KW-1185">Reference proteome</keyword>
<geneLocation type="plasmid" evidence="4 5">
    <name>pREB1</name>
</geneLocation>
<dbReference type="KEGG" id="amr:AM1_A0387"/>
<feature type="region of interest" description="Disordered" evidence="1">
    <location>
        <begin position="927"/>
        <end position="981"/>
    </location>
</feature>
<proteinExistence type="predicted"/>
<evidence type="ECO:0000313" key="4">
    <source>
        <dbReference type="EMBL" id="ABW31505.1"/>
    </source>
</evidence>
<dbReference type="NCBIfam" id="TIGR02686">
    <property type="entry name" value="relax_trwC"/>
    <property type="match status" value="1"/>
</dbReference>
<dbReference type="Pfam" id="PF12965">
    <property type="entry name" value="DUF3854"/>
    <property type="match status" value="1"/>
</dbReference>
<organism evidence="4 5">
    <name type="scientific">Acaryochloris marina (strain MBIC 11017)</name>
    <dbReference type="NCBI Taxonomy" id="329726"/>
    <lineage>
        <taxon>Bacteria</taxon>
        <taxon>Bacillati</taxon>
        <taxon>Cyanobacteriota</taxon>
        <taxon>Cyanophyceae</taxon>
        <taxon>Acaryochloridales</taxon>
        <taxon>Acaryochloridaceae</taxon>
        <taxon>Acaryochloris</taxon>
    </lineage>
</organism>
<feature type="domain" description="DUF3854" evidence="3">
    <location>
        <begin position="1602"/>
        <end position="1728"/>
    </location>
</feature>
<dbReference type="Proteomes" id="UP000000268">
    <property type="component" value="Plasmid pREB1"/>
</dbReference>
<reference evidence="4 5" key="1">
    <citation type="journal article" date="2008" name="Proc. Natl. Acad. Sci. U.S.A.">
        <title>Niche adaptation and genome expansion in the chlorophyll d-producing cyanobacterium Acaryochloris marina.</title>
        <authorList>
            <person name="Swingley W.D."/>
            <person name="Chen M."/>
            <person name="Cheung P.C."/>
            <person name="Conrad A.L."/>
            <person name="Dejesa L.C."/>
            <person name="Hao J."/>
            <person name="Honchak B.M."/>
            <person name="Karbach L.E."/>
            <person name="Kurdoglu A."/>
            <person name="Lahiri S."/>
            <person name="Mastrian S.D."/>
            <person name="Miyashita H."/>
            <person name="Page L."/>
            <person name="Ramakrishna P."/>
            <person name="Satoh S."/>
            <person name="Sattley W.M."/>
            <person name="Shimada Y."/>
            <person name="Taylor H.L."/>
            <person name="Tomo T."/>
            <person name="Tsuchiya T."/>
            <person name="Wang Z.T."/>
            <person name="Raymond J."/>
            <person name="Mimuro M."/>
            <person name="Blankenship R.E."/>
            <person name="Touchman J.W."/>
        </authorList>
    </citation>
    <scope>NUCLEOTIDE SEQUENCE [LARGE SCALE GENOMIC DNA]</scope>
    <source>
        <strain evidence="5">MBIC 11017</strain>
        <plasmid evidence="5">Plasmid pREB1</plasmid>
    </source>
</reference>
<evidence type="ECO:0000256" key="1">
    <source>
        <dbReference type="SAM" id="MobiDB-lite"/>
    </source>
</evidence>
<feature type="compositionally biased region" description="Basic and acidic residues" evidence="1">
    <location>
        <begin position="856"/>
        <end position="866"/>
    </location>
</feature>
<feature type="compositionally biased region" description="Polar residues" evidence="1">
    <location>
        <begin position="883"/>
        <end position="903"/>
    </location>
</feature>
<feature type="domain" description="TrwC relaxase" evidence="2">
    <location>
        <begin position="4"/>
        <end position="263"/>
    </location>
</feature>
<dbReference type="InterPro" id="IPR024385">
    <property type="entry name" value="DUF3854"/>
</dbReference>
<dbReference type="SUPFAM" id="SSF52540">
    <property type="entry name" value="P-loop containing nucleoside triphosphate hydrolases"/>
    <property type="match status" value="2"/>
</dbReference>
<dbReference type="Pfam" id="PF13604">
    <property type="entry name" value="AAA_30"/>
    <property type="match status" value="1"/>
</dbReference>
<dbReference type="NCBIfam" id="NF041492">
    <property type="entry name" value="MobF"/>
    <property type="match status" value="1"/>
</dbReference>
<evidence type="ECO:0000313" key="5">
    <source>
        <dbReference type="Proteomes" id="UP000000268"/>
    </source>
</evidence>
<gene>
    <name evidence="4" type="ordered locus">AM1_A0387</name>
</gene>
<keyword evidence="4" id="KW-0614">Plasmid</keyword>
<sequence length="1861" mass="210425">MSTAVWVGSNAIVQKLGTYVKREDFKALSRGFLPEALKSVAGGAVQRIRGKKPNEEDKERHAHDVVLSAPKSVSMALHLEGDNRIFDAHMEAVLETFELLEREYAQTRIQVNGVRSVVDTGNMIAALMPHHTSRDGDMQLHTHMLIMNGTQGPDGRWRSLSHEKLAQAKWIGSFYRQKLAEKVQRLGYRIYQTKDAFELVGYDRSDVEVFSKRHRAIVKAVRDEGLEVTPENKKLKVLPTRKAKRGVGKKLEIIQDHWREEARSQGVGHPVLAEPLAVLPDPGRARYEVESAIRHYAEWSSIFEKDDIYAYVFKTLKRQGMAMEQVDEAIKQSKELIPVDRGFTTVTAVEEEAQIHQRWMAGQGQAQPMVAHPSLAGISVKLNEDQAKTILNTLTSTDHYQIWQGFPGVGKSRTLGVLKTLLNGSGFTIRGFSPTIPAAKKLQDELGITTNTVEHLVLHQVDDSPNQVWLIDEAGMMSRRQMKVILEKAEAVKAQVIFVGDAGQNSSIEAGNPFKFMQANGATTHRIEEIIRQKVDVQKQAVELIARGRGIAALELLDANGYVIESGCKAEMAQAAADQYLALPLKEQEETLIIAGTNEERLDTEQAIRRGEKQAGRLGESSKIVQLKSRNLSIEQKRRVDWYRKGDYVRLLQTSHTASIKRGELYKVEKREGDELVVSSFGGRLYRFKPAKYKLKEVYSAHKFDVAVGDKLRWTTTIKENNWINGQQLTVTALDGLNMKVRDHEGRSHDVPLTQPLALEYDRVWTSYRSQSGSKKRTIVITTNDRTSSREPFLVDISRQEHELTVYTESLNKLRNRVAKSNAQKSALDLIEGTYGNQRTTTADHQRASSPVSPTHGRDHHLDQSSRRGPSPEPTHPRREQRTQVPSQGADQHHSNGSQSRSQPVHPGIQGGDGIQETLGYERVDQGTRQGNGQLKVENRGYQRLAVDDERQGIGGRRGDHADQGQAPPTRTTQDGRSTEWGATSSDIANWVMHWSEENELAASGLEDHLLALDKDIESLTQSLEPYSFEGLEELAEIVENADKQQDLSQNLTYIAQTIDNFNQIITQSLDSRPFIGLEELAEIVENADKQQELSQNLSYISRSIDNFDYTIEQFLSQQRIKTIADAVAEWRTGQELANAVTEMVDVLTQGTEGLDRAIIRLQAGIETTQSLDVQFPAMVELVDAVQDWQTEVEVSAVIGEVQELVESITVPQFPGMNDLAQDVHDLNEEQALAESGLVEQLAELTTQINTLVEPQQAQFEGMAQLAEVVTELQQGQSLAQVQPQLQAITQQIEAFNAKQPTYSFAKIKELADTVSEWRAHESITQHIGALNDLTVRAQRSLKTFPAMLQLAKSVKAMRSVDALMNGPVADQIKEVAQQLTDKGMSITPKPKTIDDQVFWKPDYTGVERPDHIDEKHWNEWVASCAHPDVIAARLQSIADDQVIDRLLGAKIEDIATRRRDGSFKTVRSQYHIEPIRALINDRSHPEVLSYQELAEGGGWWADAGVDPLSFEELGPNEEPTLSLYGTFKPDTPRIDVDKTRRARAKDSNAPTKYRKYENPLGTKRELFERDMAFQPVPNHIAERIFDKYGVVQTDEERTKGFWYTVYKHPEIPIYRTEGDKKDAALVSQGRVVIGGQGVNIGYRAKNQHDEKLERRVLHPHLDVFAVPGREFRYAHDWDSEQSTVWNVRREMVREAELIEERDCKTWRIPWDSEQGKGVDDLIANHGPIAFERADKNAYPMEREITMHYRGQYTQIKKRLNRHFGCAVHDIPIYLEAMKDGDEMDGIRVLWESSTARSFQHYHDKQHYIEGIIKLSDAYRRLVRKDGDPKAMQILVNRLKRPRPIIKVEARSRNIKRGYGR</sequence>
<dbReference type="Gene3D" id="3.40.50.300">
    <property type="entry name" value="P-loop containing nucleotide triphosphate hydrolases"/>
    <property type="match status" value="1"/>
</dbReference>
<dbReference type="InterPro" id="IPR014862">
    <property type="entry name" value="TrwC"/>
</dbReference>
<dbReference type="InterPro" id="IPR014059">
    <property type="entry name" value="TraI/TrwC_relax"/>
</dbReference>
<feature type="compositionally biased region" description="Basic and acidic residues" evidence="1">
    <location>
        <begin position="937"/>
        <end position="963"/>
    </location>
</feature>
<accession>A8ZL36</accession>
<dbReference type="EMBL" id="CP000838">
    <property type="protein sequence ID" value="ABW31505.1"/>
    <property type="molecule type" value="Genomic_DNA"/>
</dbReference>
<evidence type="ECO:0000259" key="2">
    <source>
        <dbReference type="Pfam" id="PF08751"/>
    </source>
</evidence>
<feature type="compositionally biased region" description="Polar residues" evidence="1">
    <location>
        <begin position="967"/>
        <end position="981"/>
    </location>
</feature>
<feature type="region of interest" description="Disordered" evidence="1">
    <location>
        <begin position="836"/>
        <end position="915"/>
    </location>
</feature>